<gene>
    <name evidence="1" type="ORF">BU25DRAFT_489967</name>
</gene>
<comment type="caution">
    <text evidence="1">The sequence shown here is derived from an EMBL/GenBank/DDBJ whole genome shotgun (WGS) entry which is preliminary data.</text>
</comment>
<protein>
    <submittedName>
        <fullName evidence="1">SE-domain-containing protein</fullName>
    </submittedName>
</protein>
<dbReference type="EMBL" id="MU006710">
    <property type="protein sequence ID" value="KAF2629390.1"/>
    <property type="molecule type" value="Genomic_DNA"/>
</dbReference>
<reference evidence="1" key="1">
    <citation type="journal article" date="2020" name="Stud. Mycol.">
        <title>101 Dothideomycetes genomes: a test case for predicting lifestyles and emergence of pathogens.</title>
        <authorList>
            <person name="Haridas S."/>
            <person name="Albert R."/>
            <person name="Binder M."/>
            <person name="Bloem J."/>
            <person name="Labutti K."/>
            <person name="Salamov A."/>
            <person name="Andreopoulos B."/>
            <person name="Baker S."/>
            <person name="Barry K."/>
            <person name="Bills G."/>
            <person name="Bluhm B."/>
            <person name="Cannon C."/>
            <person name="Castanera R."/>
            <person name="Culley D."/>
            <person name="Daum C."/>
            <person name="Ezra D."/>
            <person name="Gonzalez J."/>
            <person name="Henrissat B."/>
            <person name="Kuo A."/>
            <person name="Liang C."/>
            <person name="Lipzen A."/>
            <person name="Lutzoni F."/>
            <person name="Magnuson J."/>
            <person name="Mondo S."/>
            <person name="Nolan M."/>
            <person name="Ohm R."/>
            <person name="Pangilinan J."/>
            <person name="Park H.-J."/>
            <person name="Ramirez L."/>
            <person name="Alfaro M."/>
            <person name="Sun H."/>
            <person name="Tritt A."/>
            <person name="Yoshinaga Y."/>
            <person name="Zwiers L.-H."/>
            <person name="Turgeon B."/>
            <person name="Goodwin S."/>
            <person name="Spatafora J."/>
            <person name="Crous P."/>
            <person name="Grigoriev I."/>
        </authorList>
    </citation>
    <scope>NUCLEOTIDE SEQUENCE</scope>
    <source>
        <strain evidence="1">CBS 525.71</strain>
    </source>
</reference>
<evidence type="ECO:0000313" key="2">
    <source>
        <dbReference type="Proteomes" id="UP000799754"/>
    </source>
</evidence>
<keyword evidence="2" id="KW-1185">Reference proteome</keyword>
<accession>A0ACB6S556</accession>
<evidence type="ECO:0000313" key="1">
    <source>
        <dbReference type="EMBL" id="KAF2629390.1"/>
    </source>
</evidence>
<dbReference type="Proteomes" id="UP000799754">
    <property type="component" value="Unassembled WGS sequence"/>
</dbReference>
<sequence length="635" mass="70470">MSMLTMFSEKIMTLPPGVNASPSLRARDTSTSEVPAAGTYTSDLREARRRVHHEADVVIVGAGIVGCAAAVAFGKQGRSVILLERSLKEPDRIVGELLQPGGVNALEKLGLRDCLEGIDAIPCYGYQVSYHREPVHIAYPDNLITEKPSKKPEGRSFHHGKFIAKLRAAAQAAPNVTVVESTVTDTVKNGYTGQVLGVECQTKGEKDYYFGAVTLVADGYASKFRKEHLPHQPQVRSKFWGLEMIDAELPMPYHGHVILTDAPPILIYQIGTHETRILVDIPEGLPSASVKAGGVKNHMLNVVVPNLPECVRPAFKRAVEAGKLRSMPNSFLPPATQKTRGLIMLGDAMNMRHPLTGGGMTVAFNDVVTLTNLLSPQNIPNLEETDAVLAAMSKFHWARKDGSSVINILAMALYSLFAANNVHLTALKNGCFRYFQLGGRHISEPAGLLSGLIRNPAVLVFHFFSVAFYAVMCRARDVPVWKVPAAKFETWGQEGLNRIYIQEDEDLPFMEQVTDELPEDYELFRSGLLLGQDYVLMQNLTSEQVYHAWQMSDAEQRDICIRAAKARPDTRLRDENLYLNENERNAIRAVGEDDQEDMRFFIFDVRTDDSDNTGVVHYRSIPDLSVNIHAGRFQE</sequence>
<organism evidence="1 2">
    <name type="scientific">Macroventuria anomochaeta</name>
    <dbReference type="NCBI Taxonomy" id="301207"/>
    <lineage>
        <taxon>Eukaryota</taxon>
        <taxon>Fungi</taxon>
        <taxon>Dikarya</taxon>
        <taxon>Ascomycota</taxon>
        <taxon>Pezizomycotina</taxon>
        <taxon>Dothideomycetes</taxon>
        <taxon>Pleosporomycetidae</taxon>
        <taxon>Pleosporales</taxon>
        <taxon>Pleosporineae</taxon>
        <taxon>Didymellaceae</taxon>
        <taxon>Macroventuria</taxon>
    </lineage>
</organism>
<proteinExistence type="predicted"/>
<name>A0ACB6S556_9PLEO</name>